<proteinExistence type="predicted"/>
<name>A0A1M6GPJ1_9FIRM</name>
<gene>
    <name evidence="1" type="ORF">SAMN02745751_01787</name>
</gene>
<dbReference type="STRING" id="1121476.SAMN02745751_01787"/>
<accession>A0A1M6GPJ1</accession>
<evidence type="ECO:0000313" key="2">
    <source>
        <dbReference type="Proteomes" id="UP000184052"/>
    </source>
</evidence>
<sequence>MMFDIAISYNVYILYVFEVYPIAGYHICSEKTIAKHDDSSNEFRRRMIV</sequence>
<dbReference type="EMBL" id="FQZL01000011">
    <property type="protein sequence ID" value="SHJ11873.1"/>
    <property type="molecule type" value="Genomic_DNA"/>
</dbReference>
<reference evidence="1 2" key="1">
    <citation type="submission" date="2016-11" db="EMBL/GenBank/DDBJ databases">
        <authorList>
            <person name="Jaros S."/>
            <person name="Januszkiewicz K."/>
            <person name="Wedrychowicz H."/>
        </authorList>
    </citation>
    <scope>NUCLEOTIDE SEQUENCE [LARGE SCALE GENOMIC DNA]</scope>
    <source>
        <strain evidence="1 2">DSM 17477</strain>
    </source>
</reference>
<keyword evidence="2" id="KW-1185">Reference proteome</keyword>
<organism evidence="1 2">
    <name type="scientific">Dethiosulfatibacter aminovorans DSM 17477</name>
    <dbReference type="NCBI Taxonomy" id="1121476"/>
    <lineage>
        <taxon>Bacteria</taxon>
        <taxon>Bacillati</taxon>
        <taxon>Bacillota</taxon>
        <taxon>Tissierellia</taxon>
        <taxon>Dethiosulfatibacter</taxon>
    </lineage>
</organism>
<dbReference type="AlphaFoldDB" id="A0A1M6GPJ1"/>
<protein>
    <submittedName>
        <fullName evidence="1">Uncharacterized protein</fullName>
    </submittedName>
</protein>
<dbReference type="Proteomes" id="UP000184052">
    <property type="component" value="Unassembled WGS sequence"/>
</dbReference>
<evidence type="ECO:0000313" key="1">
    <source>
        <dbReference type="EMBL" id="SHJ11873.1"/>
    </source>
</evidence>